<evidence type="ECO:0000256" key="1">
    <source>
        <dbReference type="SAM" id="Phobius"/>
    </source>
</evidence>
<dbReference type="OrthoDB" id="8604072at2"/>
<dbReference type="Proteomes" id="UP000254209">
    <property type="component" value="Unassembled WGS sequence"/>
</dbReference>
<keyword evidence="1" id="KW-1133">Transmembrane helix</keyword>
<keyword evidence="1" id="KW-0472">Membrane</keyword>
<feature type="transmembrane region" description="Helical" evidence="1">
    <location>
        <begin position="45"/>
        <end position="64"/>
    </location>
</feature>
<keyword evidence="3" id="KW-1185">Reference proteome</keyword>
<evidence type="ECO:0000313" key="2">
    <source>
        <dbReference type="EMBL" id="SSY80331.1"/>
    </source>
</evidence>
<dbReference type="RefSeq" id="WP_034296446.1">
    <property type="nucleotide sequence ID" value="NZ_CP091519.2"/>
</dbReference>
<proteinExistence type="predicted"/>
<sequence length="97" mass="10798">MTTLDWALLCLLSGIVLLVSAVLLQMYVMLTETYTLDRYSNTPQMKWVAVALFFSFSLAVYWACPNARKKGVVFFILGGGGVILYGLGMYLKKIAFA</sequence>
<gene>
    <name evidence="2" type="ORF">NCTC10283_01886</name>
</gene>
<accession>A0A376BU08</accession>
<organism evidence="2 3">
    <name type="scientific">Alysiella crassa</name>
    <dbReference type="NCBI Taxonomy" id="153491"/>
    <lineage>
        <taxon>Bacteria</taxon>
        <taxon>Pseudomonadati</taxon>
        <taxon>Pseudomonadota</taxon>
        <taxon>Betaproteobacteria</taxon>
        <taxon>Neisseriales</taxon>
        <taxon>Neisseriaceae</taxon>
        <taxon>Alysiella</taxon>
    </lineage>
</organism>
<dbReference type="EMBL" id="UFSO01000003">
    <property type="protein sequence ID" value="SSY80331.1"/>
    <property type="molecule type" value="Genomic_DNA"/>
</dbReference>
<protein>
    <submittedName>
        <fullName evidence="2">Uncharacterized protein</fullName>
    </submittedName>
</protein>
<dbReference type="AlphaFoldDB" id="A0A376BU08"/>
<feature type="transmembrane region" description="Helical" evidence="1">
    <location>
        <begin position="71"/>
        <end position="91"/>
    </location>
</feature>
<keyword evidence="1" id="KW-0812">Transmembrane</keyword>
<name>A0A376BU08_9NEIS</name>
<dbReference type="STRING" id="1120980.GCA_000745955_00142"/>
<reference evidence="2 3" key="1">
    <citation type="submission" date="2018-06" db="EMBL/GenBank/DDBJ databases">
        <authorList>
            <consortium name="Pathogen Informatics"/>
            <person name="Doyle S."/>
        </authorList>
    </citation>
    <scope>NUCLEOTIDE SEQUENCE [LARGE SCALE GENOMIC DNA]</scope>
    <source>
        <strain evidence="2 3">NCTC10283</strain>
    </source>
</reference>
<evidence type="ECO:0000313" key="3">
    <source>
        <dbReference type="Proteomes" id="UP000254209"/>
    </source>
</evidence>